<evidence type="ECO:0000313" key="7">
    <source>
        <dbReference type="Proteomes" id="UP001185922"/>
    </source>
</evidence>
<gene>
    <name evidence="4" type="ORF">R3P94_15355</name>
    <name evidence="5" type="ORF">R3Q15_19795</name>
</gene>
<evidence type="ECO:0000313" key="5">
    <source>
        <dbReference type="EMBL" id="MDV6314097.1"/>
    </source>
</evidence>
<protein>
    <submittedName>
        <fullName evidence="5">TetR family transcriptional regulator</fullName>
    </submittedName>
</protein>
<dbReference type="GO" id="GO:0003700">
    <property type="term" value="F:DNA-binding transcription factor activity"/>
    <property type="evidence" value="ECO:0007669"/>
    <property type="project" value="TreeGrafter"/>
</dbReference>
<comment type="caution">
    <text evidence="5">The sequence shown here is derived from an EMBL/GenBank/DDBJ whole genome shotgun (WGS) entry which is preliminary data.</text>
</comment>
<name>A0AAE4R978_9ACTN</name>
<dbReference type="RefSeq" id="WP_096273180.1">
    <property type="nucleotide sequence ID" value="NZ_CP096596.1"/>
</dbReference>
<keyword evidence="1 2" id="KW-0238">DNA-binding</keyword>
<dbReference type="AlphaFoldDB" id="A0AAE4R978"/>
<organism evidence="5 7">
    <name type="scientific">Gordonia amicalis</name>
    <dbReference type="NCBI Taxonomy" id="89053"/>
    <lineage>
        <taxon>Bacteria</taxon>
        <taxon>Bacillati</taxon>
        <taxon>Actinomycetota</taxon>
        <taxon>Actinomycetes</taxon>
        <taxon>Mycobacteriales</taxon>
        <taxon>Gordoniaceae</taxon>
        <taxon>Gordonia</taxon>
    </lineage>
</organism>
<dbReference type="PRINTS" id="PR00455">
    <property type="entry name" value="HTHTETR"/>
</dbReference>
<dbReference type="EMBL" id="JAWLKI010000017">
    <property type="protein sequence ID" value="MDV6308665.1"/>
    <property type="molecule type" value="Genomic_DNA"/>
</dbReference>
<dbReference type="Gene3D" id="1.10.357.10">
    <property type="entry name" value="Tetracycline Repressor, domain 2"/>
    <property type="match status" value="1"/>
</dbReference>
<dbReference type="SUPFAM" id="SSF46689">
    <property type="entry name" value="Homeodomain-like"/>
    <property type="match status" value="1"/>
</dbReference>
<dbReference type="EMBL" id="JAWLKH010000026">
    <property type="protein sequence ID" value="MDV6314097.1"/>
    <property type="molecule type" value="Genomic_DNA"/>
</dbReference>
<reference evidence="5 6" key="1">
    <citation type="submission" date="2023-10" db="EMBL/GenBank/DDBJ databases">
        <title>Development of a sustainable strategy for remediation of hydrocarbon-contaminated territories based on the waste exchange concept.</title>
        <authorList>
            <person name="Krivoruchko A."/>
        </authorList>
    </citation>
    <scope>NUCLEOTIDE SEQUENCE</scope>
    <source>
        <strain evidence="4 6">IEGM 1266</strain>
        <strain evidence="5">IEGM 1279</strain>
    </source>
</reference>
<sequence length="232" mass="25808">MSVADVDSAGFRMRVVAESIRLFSEHGYESTTVEQIASAAGMSRRTFFRQFGSKEDVIFADHESLLGQVDDTLASYVGDPWSAVCAAAEVVFRHFERDRDLAVRRAQVVQEVPALRDRELVTTYRYQGAFEEFLRRRLPDEPPVHIVAYVAAITGTHNYLLRQMIRGDADATLERLRRELARIAVALGARGSVGGAVGDPELLQQQVTVVTYPAGTSPDEVARRVADELRKP</sequence>
<dbReference type="InterPro" id="IPR050109">
    <property type="entry name" value="HTH-type_TetR-like_transc_reg"/>
</dbReference>
<dbReference type="Pfam" id="PF00440">
    <property type="entry name" value="TetR_N"/>
    <property type="match status" value="1"/>
</dbReference>
<dbReference type="Proteomes" id="UP001185779">
    <property type="component" value="Unassembled WGS sequence"/>
</dbReference>
<evidence type="ECO:0000313" key="4">
    <source>
        <dbReference type="EMBL" id="MDV6308665.1"/>
    </source>
</evidence>
<dbReference type="InterPro" id="IPR001647">
    <property type="entry name" value="HTH_TetR"/>
</dbReference>
<dbReference type="PROSITE" id="PS50977">
    <property type="entry name" value="HTH_TETR_2"/>
    <property type="match status" value="1"/>
</dbReference>
<evidence type="ECO:0000256" key="1">
    <source>
        <dbReference type="ARBA" id="ARBA00023125"/>
    </source>
</evidence>
<evidence type="ECO:0000256" key="2">
    <source>
        <dbReference type="PROSITE-ProRule" id="PRU00335"/>
    </source>
</evidence>
<dbReference type="InterPro" id="IPR009057">
    <property type="entry name" value="Homeodomain-like_sf"/>
</dbReference>
<accession>A0AAE4R978</accession>
<feature type="domain" description="HTH tetR-type" evidence="3">
    <location>
        <begin position="9"/>
        <end position="69"/>
    </location>
</feature>
<evidence type="ECO:0000259" key="3">
    <source>
        <dbReference type="PROSITE" id="PS50977"/>
    </source>
</evidence>
<feature type="DNA-binding region" description="H-T-H motif" evidence="2">
    <location>
        <begin position="32"/>
        <end position="51"/>
    </location>
</feature>
<dbReference type="PANTHER" id="PTHR30055">
    <property type="entry name" value="HTH-TYPE TRANSCRIPTIONAL REGULATOR RUTR"/>
    <property type="match status" value="1"/>
</dbReference>
<dbReference type="PANTHER" id="PTHR30055:SF226">
    <property type="entry name" value="HTH-TYPE TRANSCRIPTIONAL REGULATOR PKSA"/>
    <property type="match status" value="1"/>
</dbReference>
<proteinExistence type="predicted"/>
<dbReference type="GO" id="GO:0000976">
    <property type="term" value="F:transcription cis-regulatory region binding"/>
    <property type="evidence" value="ECO:0007669"/>
    <property type="project" value="TreeGrafter"/>
</dbReference>
<keyword evidence="6" id="KW-1185">Reference proteome</keyword>
<evidence type="ECO:0000313" key="6">
    <source>
        <dbReference type="Proteomes" id="UP001185779"/>
    </source>
</evidence>
<dbReference type="Proteomes" id="UP001185922">
    <property type="component" value="Unassembled WGS sequence"/>
</dbReference>